<reference evidence="2" key="1">
    <citation type="submission" date="2022-04" db="EMBL/GenBank/DDBJ databases">
        <title>Shinella lacus sp. nov., a novel member of the genus Shinella from water.</title>
        <authorList>
            <person name="Deng Y."/>
        </authorList>
    </citation>
    <scope>NUCLEOTIDE SEQUENCE</scope>
    <source>
        <strain evidence="2">JCM 31239</strain>
    </source>
</reference>
<protein>
    <submittedName>
        <fullName evidence="2">Uncharacterized protein</fullName>
    </submittedName>
</protein>
<keyword evidence="3" id="KW-1185">Reference proteome</keyword>
<sequence>MATETRSTAFKRKPKLSGRQAGSTPTLAGEAIFPALVRLRQSRSSMEACPVGFCVP</sequence>
<proteinExistence type="predicted"/>
<dbReference type="Proteomes" id="UP001177080">
    <property type="component" value="Unassembled WGS sequence"/>
</dbReference>
<dbReference type="RefSeq" id="WP_244762011.1">
    <property type="nucleotide sequence ID" value="NZ_JALJCJ010000004.1"/>
</dbReference>
<evidence type="ECO:0000256" key="1">
    <source>
        <dbReference type="SAM" id="MobiDB-lite"/>
    </source>
</evidence>
<organism evidence="2 3">
    <name type="scientific">Shinella curvata</name>
    <dbReference type="NCBI Taxonomy" id="1817964"/>
    <lineage>
        <taxon>Bacteria</taxon>
        <taxon>Pseudomonadati</taxon>
        <taxon>Pseudomonadota</taxon>
        <taxon>Alphaproteobacteria</taxon>
        <taxon>Hyphomicrobiales</taxon>
        <taxon>Rhizobiaceae</taxon>
        <taxon>Shinella</taxon>
    </lineage>
</organism>
<evidence type="ECO:0000313" key="3">
    <source>
        <dbReference type="Proteomes" id="UP001177080"/>
    </source>
</evidence>
<gene>
    <name evidence="2" type="ORF">GB928_004985</name>
</gene>
<dbReference type="EMBL" id="WHSC02000002">
    <property type="protein sequence ID" value="MDO6120534.1"/>
    <property type="molecule type" value="Genomic_DNA"/>
</dbReference>
<evidence type="ECO:0000313" key="2">
    <source>
        <dbReference type="EMBL" id="MDO6120534.1"/>
    </source>
</evidence>
<feature type="region of interest" description="Disordered" evidence="1">
    <location>
        <begin position="1"/>
        <end position="25"/>
    </location>
</feature>
<accession>A0ABT8X9Z0</accession>
<name>A0ABT8X9Z0_9HYPH</name>
<comment type="caution">
    <text evidence="2">The sequence shown here is derived from an EMBL/GenBank/DDBJ whole genome shotgun (WGS) entry which is preliminary data.</text>
</comment>